<feature type="domain" description="Zeta toxin" evidence="7">
    <location>
        <begin position="4"/>
        <end position="132"/>
    </location>
</feature>
<organism evidence="8 9">
    <name type="scientific">Paenibacillus kyungheensis</name>
    <dbReference type="NCBI Taxonomy" id="1452732"/>
    <lineage>
        <taxon>Bacteria</taxon>
        <taxon>Bacillati</taxon>
        <taxon>Bacillota</taxon>
        <taxon>Bacilli</taxon>
        <taxon>Bacillales</taxon>
        <taxon>Paenibacillaceae</taxon>
        <taxon>Paenibacillus</taxon>
    </lineage>
</organism>
<dbReference type="InterPro" id="IPR010488">
    <property type="entry name" value="Zeta_toxin_domain"/>
</dbReference>
<keyword evidence="4" id="KW-0067">ATP-binding</keyword>
<evidence type="ECO:0000256" key="5">
    <source>
        <dbReference type="ARBA" id="ARBA00032897"/>
    </source>
</evidence>
<reference evidence="8 9" key="1">
    <citation type="submission" date="2023-02" db="EMBL/GenBank/DDBJ databases">
        <title>Genome sequence of Paenibacillus kyungheensis KACC 18744.</title>
        <authorList>
            <person name="Kim S."/>
            <person name="Heo J."/>
            <person name="Kwon S.-W."/>
        </authorList>
    </citation>
    <scope>NUCLEOTIDE SEQUENCE [LARGE SCALE GENOMIC DNA]</scope>
    <source>
        <strain evidence="8 9">KACC 18744</strain>
    </source>
</reference>
<evidence type="ECO:0000259" key="7">
    <source>
        <dbReference type="Pfam" id="PF06414"/>
    </source>
</evidence>
<comment type="similarity">
    <text evidence="1">Belongs to the zeta toxin family.</text>
</comment>
<dbReference type="Pfam" id="PF06414">
    <property type="entry name" value="Zeta_toxin"/>
    <property type="match status" value="1"/>
</dbReference>
<comment type="catalytic activity">
    <reaction evidence="6">
        <text>UDP-N-acetyl-alpha-D-glucosamine + ATP = UDP-N-acetyl-alpha-D-glucosamine 3'-phosphate + ADP + H(+)</text>
        <dbReference type="Rhea" id="RHEA:32671"/>
        <dbReference type="ChEBI" id="CHEBI:15378"/>
        <dbReference type="ChEBI" id="CHEBI:30616"/>
        <dbReference type="ChEBI" id="CHEBI:57705"/>
        <dbReference type="ChEBI" id="CHEBI:64353"/>
        <dbReference type="ChEBI" id="CHEBI:456216"/>
        <dbReference type="EC" id="2.7.1.176"/>
    </reaction>
</comment>
<evidence type="ECO:0000313" key="9">
    <source>
        <dbReference type="Proteomes" id="UP001220509"/>
    </source>
</evidence>
<dbReference type="PANTHER" id="PTHR39206:SF1">
    <property type="entry name" value="SLL8004 PROTEIN"/>
    <property type="match status" value="1"/>
</dbReference>
<keyword evidence="3" id="KW-0547">Nucleotide-binding</keyword>
<gene>
    <name evidence="8" type="ORF">PQ456_00840</name>
</gene>
<dbReference type="Gene3D" id="3.40.50.300">
    <property type="entry name" value="P-loop containing nucleotide triphosphate hydrolases"/>
    <property type="match status" value="1"/>
</dbReference>
<protein>
    <recommendedName>
        <fullName evidence="5">UDP-N-acetylglucosamine kinase</fullName>
        <ecNumber evidence="2">2.7.1.176</ecNumber>
    </recommendedName>
    <alternativeName>
        <fullName evidence="5">UDP-N-acetylglucosamine kinase</fullName>
    </alternativeName>
</protein>
<evidence type="ECO:0000256" key="2">
    <source>
        <dbReference type="ARBA" id="ARBA00011963"/>
    </source>
</evidence>
<proteinExistence type="inferred from homology"/>
<accession>A0AAX3M2M0</accession>
<evidence type="ECO:0000256" key="6">
    <source>
        <dbReference type="ARBA" id="ARBA00048178"/>
    </source>
</evidence>
<dbReference type="GO" id="GO:0005524">
    <property type="term" value="F:ATP binding"/>
    <property type="evidence" value="ECO:0007669"/>
    <property type="project" value="UniProtKB-KW"/>
</dbReference>
<evidence type="ECO:0000256" key="3">
    <source>
        <dbReference type="ARBA" id="ARBA00022741"/>
    </source>
</evidence>
<sequence length="196" mass="22346">MNITSELKPVMTIFAGTNGAGKSTLSSQLKDWIGIIVDPDQIAKRLSPEDPRSADLSAGREAVKQIRALIQNKQNFAVETTLSGTFFLRHMQIAKEYGYHIVMYYIGLQDVQMHIDRVASRVEQGGHWIAEEDIRWRYGQSLYNLKPALAIADQVIIIDNTYELSIIAEIEKNKMIYCIAEIPEWSYDTLALFKEY</sequence>
<evidence type="ECO:0000256" key="4">
    <source>
        <dbReference type="ARBA" id="ARBA00022840"/>
    </source>
</evidence>
<evidence type="ECO:0000256" key="1">
    <source>
        <dbReference type="ARBA" id="ARBA00009104"/>
    </source>
</evidence>
<dbReference type="GO" id="GO:0016301">
    <property type="term" value="F:kinase activity"/>
    <property type="evidence" value="ECO:0007669"/>
    <property type="project" value="InterPro"/>
</dbReference>
<dbReference type="SUPFAM" id="SSF52540">
    <property type="entry name" value="P-loop containing nucleoside triphosphate hydrolases"/>
    <property type="match status" value="1"/>
</dbReference>
<dbReference type="PANTHER" id="PTHR39206">
    <property type="entry name" value="SLL8004 PROTEIN"/>
    <property type="match status" value="1"/>
</dbReference>
<dbReference type="RefSeq" id="WP_273614410.1">
    <property type="nucleotide sequence ID" value="NZ_CP117416.1"/>
</dbReference>
<dbReference type="KEGG" id="pka:PQ456_00840"/>
<evidence type="ECO:0000313" key="8">
    <source>
        <dbReference type="EMBL" id="WCT56103.1"/>
    </source>
</evidence>
<dbReference type="AlphaFoldDB" id="A0AAX3M2M0"/>
<dbReference type="InterPro" id="IPR027417">
    <property type="entry name" value="P-loop_NTPase"/>
</dbReference>
<dbReference type="Proteomes" id="UP001220509">
    <property type="component" value="Chromosome"/>
</dbReference>
<name>A0AAX3M2M0_9BACL</name>
<dbReference type="EMBL" id="CP117416">
    <property type="protein sequence ID" value="WCT56103.1"/>
    <property type="molecule type" value="Genomic_DNA"/>
</dbReference>
<keyword evidence="9" id="KW-1185">Reference proteome</keyword>
<dbReference type="EC" id="2.7.1.176" evidence="2"/>